<evidence type="ECO:0000313" key="2">
    <source>
        <dbReference type="Proteomes" id="UP000434172"/>
    </source>
</evidence>
<dbReference type="AlphaFoldDB" id="A0A8H3WD07"/>
<dbReference type="Proteomes" id="UP000434172">
    <property type="component" value="Unassembled WGS sequence"/>
</dbReference>
<dbReference type="EMBL" id="WOWK01000047">
    <property type="protein sequence ID" value="KAF0323960.1"/>
    <property type="molecule type" value="Genomic_DNA"/>
</dbReference>
<reference evidence="1 2" key="1">
    <citation type="submission" date="2019-12" db="EMBL/GenBank/DDBJ databases">
        <title>A genome sequence resource for the geographically widespread anthracnose pathogen Colletotrichum asianum.</title>
        <authorList>
            <person name="Meng Y."/>
        </authorList>
    </citation>
    <scope>NUCLEOTIDE SEQUENCE [LARGE SCALE GENOMIC DNA]</scope>
    <source>
        <strain evidence="1 2">ICMP 18580</strain>
    </source>
</reference>
<dbReference type="OrthoDB" id="7464126at2759"/>
<sequence length="124" mass="13826">MEIVRKFSPATSQVTPTKGLQDAVSEFRKTLNDDQRSDLDKLKGIPDADAALVFTSQLNAYATQRNSASRGSRLISVLEYVRNSSVIIDTFVSSHPEIAALVWGSIKLTIQVQQDLYYYILETV</sequence>
<name>A0A8H3WD07_9PEZI</name>
<comment type="caution">
    <text evidence="1">The sequence shown here is derived from an EMBL/GenBank/DDBJ whole genome shotgun (WGS) entry which is preliminary data.</text>
</comment>
<evidence type="ECO:0000313" key="1">
    <source>
        <dbReference type="EMBL" id="KAF0323960.1"/>
    </source>
</evidence>
<protein>
    <submittedName>
        <fullName evidence="1">Uncharacterized protein</fullName>
    </submittedName>
</protein>
<gene>
    <name evidence="1" type="ORF">GQ607_008665</name>
</gene>
<organism evidence="1 2">
    <name type="scientific">Colletotrichum asianum</name>
    <dbReference type="NCBI Taxonomy" id="702518"/>
    <lineage>
        <taxon>Eukaryota</taxon>
        <taxon>Fungi</taxon>
        <taxon>Dikarya</taxon>
        <taxon>Ascomycota</taxon>
        <taxon>Pezizomycotina</taxon>
        <taxon>Sordariomycetes</taxon>
        <taxon>Hypocreomycetidae</taxon>
        <taxon>Glomerellales</taxon>
        <taxon>Glomerellaceae</taxon>
        <taxon>Colletotrichum</taxon>
        <taxon>Colletotrichum gloeosporioides species complex</taxon>
    </lineage>
</organism>
<proteinExistence type="predicted"/>
<keyword evidence="2" id="KW-1185">Reference proteome</keyword>
<accession>A0A8H3WD07</accession>